<comment type="caution">
    <text evidence="2">The sequence shown here is derived from an EMBL/GenBank/DDBJ whole genome shotgun (WGS) entry which is preliminary data.</text>
</comment>
<reference evidence="3" key="1">
    <citation type="submission" date="2018-08" db="EMBL/GenBank/DDBJ databases">
        <authorList>
            <person name="Kim S.-J."/>
            <person name="Jung G.-Y."/>
        </authorList>
    </citation>
    <scope>NUCLEOTIDE SEQUENCE [LARGE SCALE GENOMIC DNA]</scope>
    <source>
        <strain evidence="3">GY_H</strain>
    </source>
</reference>
<feature type="transmembrane region" description="Helical" evidence="1">
    <location>
        <begin position="24"/>
        <end position="45"/>
    </location>
</feature>
<evidence type="ECO:0000256" key="1">
    <source>
        <dbReference type="SAM" id="Phobius"/>
    </source>
</evidence>
<keyword evidence="3" id="KW-1185">Reference proteome</keyword>
<name>A0A371BDG5_9BRAD</name>
<organism evidence="2 3">
    <name type="scientific">Undibacter mobilis</name>
    <dbReference type="NCBI Taxonomy" id="2292256"/>
    <lineage>
        <taxon>Bacteria</taxon>
        <taxon>Pseudomonadati</taxon>
        <taxon>Pseudomonadota</taxon>
        <taxon>Alphaproteobacteria</taxon>
        <taxon>Hyphomicrobiales</taxon>
        <taxon>Nitrobacteraceae</taxon>
        <taxon>Undibacter</taxon>
    </lineage>
</organism>
<dbReference type="AlphaFoldDB" id="A0A371BDG5"/>
<evidence type="ECO:0000313" key="2">
    <source>
        <dbReference type="EMBL" id="RDV05632.1"/>
    </source>
</evidence>
<dbReference type="Proteomes" id="UP000263993">
    <property type="component" value="Unassembled WGS sequence"/>
</dbReference>
<protein>
    <submittedName>
        <fullName evidence="2">Uncharacterized protein</fullName>
    </submittedName>
</protein>
<gene>
    <name evidence="2" type="ORF">DXH78_00970</name>
</gene>
<evidence type="ECO:0000313" key="3">
    <source>
        <dbReference type="Proteomes" id="UP000263993"/>
    </source>
</evidence>
<proteinExistence type="predicted"/>
<dbReference type="RefSeq" id="WP_115517656.1">
    <property type="nucleotide sequence ID" value="NZ_QRGO01000001.1"/>
</dbReference>
<accession>A0A371BDG5</accession>
<dbReference type="OrthoDB" id="7959497at2"/>
<keyword evidence="1" id="KW-1133">Transmembrane helix</keyword>
<keyword evidence="1" id="KW-0812">Transmembrane</keyword>
<sequence length="119" mass="12169">MSAESEPEPLTPEQEAAVAKVRRLMLISSATLVIGVAAVFGVIGYKVFTSGDSPAADKGAPHALIEAVDPLPPGGKVVGTAIGEAQIVVTIEAGGATELRTYDPDTLRPLGRLRLAPAP</sequence>
<keyword evidence="1" id="KW-0472">Membrane</keyword>
<dbReference type="EMBL" id="QRGO01000001">
    <property type="protein sequence ID" value="RDV05632.1"/>
    <property type="molecule type" value="Genomic_DNA"/>
</dbReference>